<dbReference type="PANTHER" id="PTHR23132">
    <property type="entry name" value="D-ALANINE--D-ALANINE LIGASE"/>
    <property type="match status" value="1"/>
</dbReference>
<sequence>MIKNILFTYNQVSQRERKGLFRECIPTEDVDAIRQALVKTNNNILSLDLLTPEQLDEFISKHQPIDLAFVLAEGYKDIPHTLYSGHGAAMVRQQFNKYHIPCSLSSIESMEICRNKDLTYVKLKEENVLIPDYFVFDSHLRFNKIKLLSQIEKIGFPLMIKPAGGGDSIGITPKSVVHNLQELKNRFLCLKKELGPEKLIIEKYLPGREYTVGVLGSKAKKYILPIIGFPKDYGIRYTSTKKKEYKMREKIEIIYRDDKKFKKLAQIAINTFDAVEASDAIRIDFKEDESGNPYIIDVNGTPALSLSGSLTFMASKVGLTHSQLIKLIFYESIVRYNLAPTYLLEEIISKIQAKLATYYADKDDKDTEMALI</sequence>
<dbReference type="AlphaFoldDB" id="X1F7C4"/>
<dbReference type="EMBL" id="BARU01000010">
    <property type="protein sequence ID" value="GAH25304.1"/>
    <property type="molecule type" value="Genomic_DNA"/>
</dbReference>
<dbReference type="InterPro" id="IPR011761">
    <property type="entry name" value="ATP-grasp"/>
</dbReference>
<name>X1F7C4_9ZZZZ</name>
<dbReference type="SUPFAM" id="SSF56059">
    <property type="entry name" value="Glutathione synthetase ATP-binding domain-like"/>
    <property type="match status" value="1"/>
</dbReference>
<protein>
    <recommendedName>
        <fullName evidence="3">ATP-grasp domain-containing protein</fullName>
    </recommendedName>
</protein>
<proteinExistence type="inferred from homology"/>
<feature type="domain" description="ATP-grasp" evidence="3">
    <location>
        <begin position="120"/>
        <end position="330"/>
    </location>
</feature>
<dbReference type="GO" id="GO:0046872">
    <property type="term" value="F:metal ion binding"/>
    <property type="evidence" value="ECO:0007669"/>
    <property type="project" value="InterPro"/>
</dbReference>
<evidence type="ECO:0000313" key="4">
    <source>
        <dbReference type="EMBL" id="GAH25304.1"/>
    </source>
</evidence>
<dbReference type="PROSITE" id="PS50975">
    <property type="entry name" value="ATP_GRASP"/>
    <property type="match status" value="1"/>
</dbReference>
<dbReference type="InterPro" id="IPR011095">
    <property type="entry name" value="Dala_Dala_lig_C"/>
</dbReference>
<dbReference type="InterPro" id="IPR013815">
    <property type="entry name" value="ATP_grasp_subdomain_1"/>
</dbReference>
<comment type="similarity">
    <text evidence="1">Belongs to the D-alanine--D-alanine ligase family.</text>
</comment>
<reference evidence="4" key="1">
    <citation type="journal article" date="2014" name="Front. Microbiol.">
        <title>High frequency of phylogenetically diverse reductive dehalogenase-homologous genes in deep subseafloor sedimentary metagenomes.</title>
        <authorList>
            <person name="Kawai M."/>
            <person name="Futagami T."/>
            <person name="Toyoda A."/>
            <person name="Takaki Y."/>
            <person name="Nishi S."/>
            <person name="Hori S."/>
            <person name="Arai W."/>
            <person name="Tsubouchi T."/>
            <person name="Morono Y."/>
            <person name="Uchiyama I."/>
            <person name="Ito T."/>
            <person name="Fujiyama A."/>
            <person name="Inagaki F."/>
            <person name="Takami H."/>
        </authorList>
    </citation>
    <scope>NUCLEOTIDE SEQUENCE</scope>
    <source>
        <strain evidence="4">Expedition CK06-06</strain>
    </source>
</reference>
<comment type="caution">
    <text evidence="4">The sequence shown here is derived from an EMBL/GenBank/DDBJ whole genome shotgun (WGS) entry which is preliminary data.</text>
</comment>
<evidence type="ECO:0000256" key="1">
    <source>
        <dbReference type="ARBA" id="ARBA00010871"/>
    </source>
</evidence>
<evidence type="ECO:0000256" key="2">
    <source>
        <dbReference type="ARBA" id="ARBA00022598"/>
    </source>
</evidence>
<evidence type="ECO:0000259" key="3">
    <source>
        <dbReference type="PROSITE" id="PS50975"/>
    </source>
</evidence>
<dbReference type="GO" id="GO:0005524">
    <property type="term" value="F:ATP binding"/>
    <property type="evidence" value="ECO:0007669"/>
    <property type="project" value="InterPro"/>
</dbReference>
<dbReference type="Pfam" id="PF07478">
    <property type="entry name" value="Dala_Dala_lig_C"/>
    <property type="match status" value="1"/>
</dbReference>
<dbReference type="PANTHER" id="PTHR23132:SF14">
    <property type="entry name" value="ATP-GRASP DOMAIN-CONTAINING PROTEIN"/>
    <property type="match status" value="1"/>
</dbReference>
<organism evidence="4">
    <name type="scientific">marine sediment metagenome</name>
    <dbReference type="NCBI Taxonomy" id="412755"/>
    <lineage>
        <taxon>unclassified sequences</taxon>
        <taxon>metagenomes</taxon>
        <taxon>ecological metagenomes</taxon>
    </lineage>
</organism>
<keyword evidence="2" id="KW-0436">Ligase</keyword>
<dbReference type="Gene3D" id="3.30.470.20">
    <property type="entry name" value="ATP-grasp fold, B domain"/>
    <property type="match status" value="1"/>
</dbReference>
<dbReference type="GO" id="GO:0008716">
    <property type="term" value="F:D-alanine-D-alanine ligase activity"/>
    <property type="evidence" value="ECO:0007669"/>
    <property type="project" value="InterPro"/>
</dbReference>
<dbReference type="Gene3D" id="3.30.1490.20">
    <property type="entry name" value="ATP-grasp fold, A domain"/>
    <property type="match status" value="1"/>
</dbReference>
<accession>X1F7C4</accession>
<gene>
    <name evidence="4" type="ORF">S03H2_00127</name>
</gene>